<keyword evidence="3" id="KW-1185">Reference proteome</keyword>
<dbReference type="Proteomes" id="UP000297540">
    <property type="component" value="Unassembled WGS sequence"/>
</dbReference>
<keyword evidence="1" id="KW-0175">Coiled coil</keyword>
<evidence type="ECO:0000256" key="1">
    <source>
        <dbReference type="SAM" id="Coils"/>
    </source>
</evidence>
<dbReference type="InterPro" id="IPR021804">
    <property type="entry name" value="DUF3375"/>
</dbReference>
<accession>A0A4Y8SQ26</accession>
<dbReference type="AlphaFoldDB" id="A0A4Y8SQ26"/>
<reference evidence="2 3" key="1">
    <citation type="journal article" date="2017" name="Int. J. Syst. Evol. Microbiol.">
        <title>Mucilaginibacterpsychrotolerans sp. nov., isolated from peatlands.</title>
        <authorList>
            <person name="Deng Y."/>
            <person name="Shen L."/>
            <person name="Xu B."/>
            <person name="Liu Y."/>
            <person name="Gu Z."/>
            <person name="Liu H."/>
            <person name="Zhou Y."/>
        </authorList>
    </citation>
    <scope>NUCLEOTIDE SEQUENCE [LARGE SCALE GENOMIC DNA]</scope>
    <source>
        <strain evidence="2 3">NH7-4</strain>
    </source>
</reference>
<gene>
    <name evidence="2" type="ORF">E2R66_00340</name>
</gene>
<dbReference type="EMBL" id="SOZE01000001">
    <property type="protein sequence ID" value="TFF40667.1"/>
    <property type="molecule type" value="Genomic_DNA"/>
</dbReference>
<comment type="caution">
    <text evidence="2">The sequence shown here is derived from an EMBL/GenBank/DDBJ whole genome shotgun (WGS) entry which is preliminary data.</text>
</comment>
<dbReference type="Pfam" id="PF11855">
    <property type="entry name" value="DUF3375"/>
    <property type="match status" value="1"/>
</dbReference>
<sequence>MRRLITLLLAEKKPSLNNNYPHLVANMTYEKALALYQNDKTLQILRADHFPLLISFFHLAFKQQDKISYLQSGLAGLLGDFLFSLERQGITDYTHPPLDYLQKWAQQGFVRRYYETEDEPIFELSPATENALKWLDDLNKQQFIGTHSRLLQFFSLLQQIVNRTAGPYDRIQQLQEERKKLDIEIEKIKKGNYVQPSDTQLKEDYFLAEETAKRLLADFRQVEENFRELDINTRQTIIKSTLSKGILLDEIFEQQNHLWNTDQGKSFKAFWEFLMSEGMQRELEELIGKLNNIPAIKLVKQEQIVDRIKTNLVDAGDKVNRSNDGLIEQLRKYVEQKNLSESKHILHSIEAIEQLLITHRDQLEPYQILMEVDGLFRPSFLMQRPLFKPPVKIIFEQTSVEDGAADANTDALFEQFYVDIELLRSNVHSLLRNKSQVSLTEVLDYYVPTKGVAEVLGYMQIASADSRHLVNSEHTEKLIVQNKDAGTEYQLEAPLIIFNR</sequence>
<name>A0A4Y8SQ26_9SPHI</name>
<proteinExistence type="predicted"/>
<organism evidence="2 3">
    <name type="scientific">Mucilaginibacter psychrotolerans</name>
    <dbReference type="NCBI Taxonomy" id="1524096"/>
    <lineage>
        <taxon>Bacteria</taxon>
        <taxon>Pseudomonadati</taxon>
        <taxon>Bacteroidota</taxon>
        <taxon>Sphingobacteriia</taxon>
        <taxon>Sphingobacteriales</taxon>
        <taxon>Sphingobacteriaceae</taxon>
        <taxon>Mucilaginibacter</taxon>
    </lineage>
</organism>
<feature type="coiled-coil region" evidence="1">
    <location>
        <begin position="171"/>
        <end position="232"/>
    </location>
</feature>
<evidence type="ECO:0000313" key="2">
    <source>
        <dbReference type="EMBL" id="TFF40667.1"/>
    </source>
</evidence>
<evidence type="ECO:0000313" key="3">
    <source>
        <dbReference type="Proteomes" id="UP000297540"/>
    </source>
</evidence>
<protein>
    <submittedName>
        <fullName evidence="2">DUF3375 domain-containing protein</fullName>
    </submittedName>
</protein>